<dbReference type="PANTHER" id="PTHR31621">
    <property type="entry name" value="PROTEIN DMP3"/>
    <property type="match status" value="1"/>
</dbReference>
<keyword evidence="5 7" id="KW-0472">Membrane</keyword>
<feature type="region of interest" description="Disordered" evidence="6">
    <location>
        <begin position="221"/>
        <end position="246"/>
    </location>
</feature>
<evidence type="ECO:0000256" key="1">
    <source>
        <dbReference type="ARBA" id="ARBA00004141"/>
    </source>
</evidence>
<evidence type="ECO:0000313" key="9">
    <source>
        <dbReference type="Proteomes" id="UP001374584"/>
    </source>
</evidence>
<dbReference type="AlphaFoldDB" id="A0AAN9M5N8"/>
<comment type="caution">
    <text evidence="8">The sequence shown here is derived from an EMBL/GenBank/DDBJ whole genome shotgun (WGS) entry which is preliminary data.</text>
</comment>
<evidence type="ECO:0000256" key="5">
    <source>
        <dbReference type="ARBA" id="ARBA00023136"/>
    </source>
</evidence>
<dbReference type="GO" id="GO:0010256">
    <property type="term" value="P:endomembrane system organization"/>
    <property type="evidence" value="ECO:0007669"/>
    <property type="project" value="TreeGrafter"/>
</dbReference>
<dbReference type="PANTHER" id="PTHR31621:SF55">
    <property type="entry name" value="PROTEIN, PUTATIVE-RELATED"/>
    <property type="match status" value="1"/>
</dbReference>
<keyword evidence="9" id="KW-1185">Reference proteome</keyword>
<name>A0AAN9M5N8_PHACN</name>
<dbReference type="Pfam" id="PF05078">
    <property type="entry name" value="DUF679"/>
    <property type="match status" value="1"/>
</dbReference>
<accession>A0AAN9M5N8</accession>
<dbReference type="Proteomes" id="UP001374584">
    <property type="component" value="Unassembled WGS sequence"/>
</dbReference>
<feature type="transmembrane region" description="Helical" evidence="7">
    <location>
        <begin position="151"/>
        <end position="171"/>
    </location>
</feature>
<evidence type="ECO:0000256" key="7">
    <source>
        <dbReference type="SAM" id="Phobius"/>
    </source>
</evidence>
<dbReference type="GO" id="GO:0016020">
    <property type="term" value="C:membrane"/>
    <property type="evidence" value="ECO:0007669"/>
    <property type="project" value="UniProtKB-SubCell"/>
</dbReference>
<feature type="compositionally biased region" description="Polar residues" evidence="6">
    <location>
        <begin position="43"/>
        <end position="54"/>
    </location>
</feature>
<proteinExistence type="inferred from homology"/>
<dbReference type="EMBL" id="JAYMYR010000008">
    <property type="protein sequence ID" value="KAK7348179.1"/>
    <property type="molecule type" value="Genomic_DNA"/>
</dbReference>
<evidence type="ECO:0008006" key="10">
    <source>
        <dbReference type="Google" id="ProtNLM"/>
    </source>
</evidence>
<reference evidence="8 9" key="1">
    <citation type="submission" date="2024-01" db="EMBL/GenBank/DDBJ databases">
        <title>The genomes of 5 underutilized Papilionoideae crops provide insights into root nodulation and disease resistanc.</title>
        <authorList>
            <person name="Jiang F."/>
        </authorList>
    </citation>
    <scope>NUCLEOTIDE SEQUENCE [LARGE SCALE GENOMIC DNA]</scope>
    <source>
        <strain evidence="8">JINMINGXINNONG_FW02</strain>
        <tissue evidence="8">Leaves</tissue>
    </source>
</reference>
<keyword evidence="3 7" id="KW-0812">Transmembrane</keyword>
<sequence length="246" mass="27033">MEKHRSHTPKQTSITPPSFHYLQCHHMKYEKKKTRKMVEDSSSKNTNSSRTGRVTNTTLSAAGSLVKLLPTGTVFVFQFLNPVVTNSGQCNTINKWFSSILLLLCGFSCAFSSFTDSYTGTDNQRHYGFVTRKGLWPSPASNSVDLSGYKLGVADFVHAALSLLVFAVLGLLDTNTVHCFYASFESTQKSLLQVLPTVIGVFAGGVFMIFPNTRHGIGYHLTSDSNETSPKSDDTTDPQKNSIDNA</sequence>
<evidence type="ECO:0000313" key="8">
    <source>
        <dbReference type="EMBL" id="KAK7348179.1"/>
    </source>
</evidence>
<gene>
    <name evidence="8" type="ORF">VNO80_22729</name>
</gene>
<feature type="region of interest" description="Disordered" evidence="6">
    <location>
        <begin position="31"/>
        <end position="54"/>
    </location>
</feature>
<organism evidence="8 9">
    <name type="scientific">Phaseolus coccineus</name>
    <name type="common">Scarlet runner bean</name>
    <name type="synonym">Phaseolus multiflorus</name>
    <dbReference type="NCBI Taxonomy" id="3886"/>
    <lineage>
        <taxon>Eukaryota</taxon>
        <taxon>Viridiplantae</taxon>
        <taxon>Streptophyta</taxon>
        <taxon>Embryophyta</taxon>
        <taxon>Tracheophyta</taxon>
        <taxon>Spermatophyta</taxon>
        <taxon>Magnoliopsida</taxon>
        <taxon>eudicotyledons</taxon>
        <taxon>Gunneridae</taxon>
        <taxon>Pentapetalae</taxon>
        <taxon>rosids</taxon>
        <taxon>fabids</taxon>
        <taxon>Fabales</taxon>
        <taxon>Fabaceae</taxon>
        <taxon>Papilionoideae</taxon>
        <taxon>50 kb inversion clade</taxon>
        <taxon>NPAAA clade</taxon>
        <taxon>indigoferoid/millettioid clade</taxon>
        <taxon>Phaseoleae</taxon>
        <taxon>Phaseolus</taxon>
    </lineage>
</organism>
<evidence type="ECO:0000256" key="4">
    <source>
        <dbReference type="ARBA" id="ARBA00022989"/>
    </source>
</evidence>
<comment type="similarity">
    <text evidence="2">Belongs to the plant DMP1 protein family.</text>
</comment>
<dbReference type="GO" id="GO:0005737">
    <property type="term" value="C:cytoplasm"/>
    <property type="evidence" value="ECO:0007669"/>
    <property type="project" value="UniProtKB-ARBA"/>
</dbReference>
<evidence type="ECO:0000256" key="3">
    <source>
        <dbReference type="ARBA" id="ARBA00022692"/>
    </source>
</evidence>
<comment type="subcellular location">
    <subcellularLocation>
        <location evidence="1">Membrane</location>
        <topology evidence="1">Multi-pass membrane protein</topology>
    </subcellularLocation>
</comment>
<keyword evidence="4 7" id="KW-1133">Transmembrane helix</keyword>
<evidence type="ECO:0000256" key="6">
    <source>
        <dbReference type="SAM" id="MobiDB-lite"/>
    </source>
</evidence>
<dbReference type="InterPro" id="IPR007770">
    <property type="entry name" value="DMP"/>
</dbReference>
<feature type="transmembrane region" description="Helical" evidence="7">
    <location>
        <begin position="191"/>
        <end position="210"/>
    </location>
</feature>
<protein>
    <recommendedName>
        <fullName evidence="10">DUF679 domain-containing protein</fullName>
    </recommendedName>
</protein>
<evidence type="ECO:0000256" key="2">
    <source>
        <dbReference type="ARBA" id="ARBA00008707"/>
    </source>
</evidence>